<feature type="transmembrane region" description="Helical" evidence="18">
    <location>
        <begin position="140"/>
        <end position="165"/>
    </location>
</feature>
<dbReference type="InterPro" id="IPR005797">
    <property type="entry name" value="Cyt_b/b6_N"/>
</dbReference>
<evidence type="ECO:0000256" key="17">
    <source>
        <dbReference type="PIRSR" id="PIRSR038885-2"/>
    </source>
</evidence>
<evidence type="ECO:0000256" key="16">
    <source>
        <dbReference type="PIRSR" id="PIRSR038885-1"/>
    </source>
</evidence>
<dbReference type="EMBL" id="KC153059">
    <property type="protein sequence ID" value="AGA63944.1"/>
    <property type="molecule type" value="Genomic_DNA"/>
</dbReference>
<dbReference type="Pfam" id="PF00033">
    <property type="entry name" value="Cytochrome_B"/>
    <property type="match status" value="1"/>
</dbReference>
<dbReference type="InterPro" id="IPR030689">
    <property type="entry name" value="Cytochrome_b"/>
</dbReference>
<comment type="cofactor">
    <cofactor evidence="18">
        <name>heme b</name>
        <dbReference type="ChEBI" id="CHEBI:60344"/>
    </cofactor>
    <text evidence="18">Binds 2 heme groups non-covalently.</text>
</comment>
<reference evidence="21" key="1">
    <citation type="journal article" date="2013" name="Mitochondrial DNA">
        <title>The complete mitochondrial genome of the pen shell Atrina pectinata (Mollusca: Bivalvia: Pinnidae):The first representative from the family Pinnidae.</title>
        <authorList>
            <person name="Yan J.K."/>
            <person name="Wu B."/>
            <person name="Yang A.G."/>
            <person name="Zhou L.Q."/>
            <person name="Liu Z.H."/>
        </authorList>
    </citation>
    <scope>NUCLEOTIDE SEQUENCE</scope>
</reference>
<feature type="binding site" description="axial binding residue" evidence="17">
    <location>
        <position position="196"/>
    </location>
    <ligand>
        <name>heme b</name>
        <dbReference type="ChEBI" id="CHEBI:60344"/>
        <label>b566</label>
    </ligand>
    <ligandPart>
        <name>Fe</name>
        <dbReference type="ChEBI" id="CHEBI:18248"/>
    </ligandPart>
</feature>
<dbReference type="PANTHER" id="PTHR19271">
    <property type="entry name" value="CYTOCHROME B"/>
    <property type="match status" value="1"/>
</dbReference>
<dbReference type="InterPro" id="IPR048259">
    <property type="entry name" value="Cytochrome_b_N_euk/bac"/>
</dbReference>
<gene>
    <name evidence="21" type="primary">CYTB</name>
</gene>
<accession>L0ET20</accession>
<dbReference type="GO" id="GO:0045275">
    <property type="term" value="C:respiratory chain complex III"/>
    <property type="evidence" value="ECO:0007669"/>
    <property type="project" value="InterPro"/>
</dbReference>
<evidence type="ECO:0000256" key="18">
    <source>
        <dbReference type="RuleBase" id="RU362117"/>
    </source>
</evidence>
<dbReference type="Pfam" id="PF00032">
    <property type="entry name" value="Cytochrom_B_C"/>
    <property type="match status" value="1"/>
</dbReference>
<geneLocation type="mitochondrion" evidence="21"/>
<feature type="transmembrane region" description="Helical" evidence="18">
    <location>
        <begin position="319"/>
        <end position="338"/>
    </location>
</feature>
<dbReference type="GO" id="GO:0008121">
    <property type="term" value="F:quinol-cytochrome-c reductase activity"/>
    <property type="evidence" value="ECO:0007669"/>
    <property type="project" value="InterPro"/>
</dbReference>
<evidence type="ECO:0000256" key="9">
    <source>
        <dbReference type="ARBA" id="ARBA00022792"/>
    </source>
</evidence>
<keyword evidence="6 18" id="KW-0679">Respiratory chain</keyword>
<keyword evidence="8 17" id="KW-0479">Metal-binding</keyword>
<feature type="transmembrane region" description="Helical" evidence="18">
    <location>
        <begin position="350"/>
        <end position="372"/>
    </location>
</feature>
<evidence type="ECO:0000256" key="4">
    <source>
        <dbReference type="ARBA" id="ARBA00022448"/>
    </source>
</evidence>
<feature type="transmembrane region" description="Helical" evidence="18">
    <location>
        <begin position="28"/>
        <end position="55"/>
    </location>
</feature>
<feature type="binding site" description="axial binding residue" evidence="17">
    <location>
        <position position="182"/>
    </location>
    <ligand>
        <name>heme b</name>
        <dbReference type="ChEBI" id="CHEBI:60344"/>
        <label>b562</label>
    </ligand>
    <ligandPart>
        <name>Fe</name>
        <dbReference type="ChEBI" id="CHEBI:18248"/>
    </ligandPart>
</feature>
<dbReference type="GO" id="GO:0046872">
    <property type="term" value="F:metal ion binding"/>
    <property type="evidence" value="ECO:0007669"/>
    <property type="project" value="UniProtKB-UniRule"/>
</dbReference>
<evidence type="ECO:0000256" key="13">
    <source>
        <dbReference type="ARBA" id="ARBA00023075"/>
    </source>
</evidence>
<evidence type="ECO:0000256" key="11">
    <source>
        <dbReference type="ARBA" id="ARBA00022989"/>
    </source>
</evidence>
<comment type="function">
    <text evidence="1 18">Component of the ubiquinol-cytochrome c reductase complex (complex III or cytochrome b-c1 complex) that is part of the mitochondrial respiratory chain. The b-c1 complex mediates electron transfer from ubiquinol to cytochrome c. Contributes to the generation of a proton gradient across the mitochondrial membrane that is then used for ATP synthesis.</text>
</comment>
<evidence type="ECO:0000256" key="10">
    <source>
        <dbReference type="ARBA" id="ARBA00022982"/>
    </source>
</evidence>
<feature type="transmembrane region" description="Helical" evidence="18">
    <location>
        <begin position="177"/>
        <end position="200"/>
    </location>
</feature>
<dbReference type="RefSeq" id="YP_007317416.1">
    <property type="nucleotide sequence ID" value="NC_020028.1"/>
</dbReference>
<feature type="domain" description="Cytochrome b/b6 N-terminal region profile" evidence="19">
    <location>
        <begin position="1"/>
        <end position="209"/>
    </location>
</feature>
<evidence type="ECO:0000256" key="7">
    <source>
        <dbReference type="ARBA" id="ARBA00022692"/>
    </source>
</evidence>
<dbReference type="GO" id="GO:0016491">
    <property type="term" value="F:oxidoreductase activity"/>
    <property type="evidence" value="ECO:0007669"/>
    <property type="project" value="UniProtKB-UniRule"/>
</dbReference>
<dbReference type="InterPro" id="IPR027387">
    <property type="entry name" value="Cytb/b6-like_sf"/>
</dbReference>
<keyword evidence="14 18" id="KW-0496">Mitochondrion</keyword>
<evidence type="ECO:0000256" key="8">
    <source>
        <dbReference type="ARBA" id="ARBA00022723"/>
    </source>
</evidence>
<dbReference type="InterPro" id="IPR036150">
    <property type="entry name" value="Cyt_b/b6_C_sf"/>
</dbReference>
<evidence type="ECO:0000313" key="21">
    <source>
        <dbReference type="EMBL" id="AGA63944.1"/>
    </source>
</evidence>
<name>L0ET20_ATRPE</name>
<keyword evidence="5 17" id="KW-0349">Heme</keyword>
<dbReference type="Gene3D" id="1.20.810.10">
    <property type="entry name" value="Cytochrome Bc1 Complex, Chain C"/>
    <property type="match status" value="1"/>
</dbReference>
<evidence type="ECO:0000256" key="5">
    <source>
        <dbReference type="ARBA" id="ARBA00022617"/>
    </source>
</evidence>
<evidence type="ECO:0000256" key="14">
    <source>
        <dbReference type="ARBA" id="ARBA00023128"/>
    </source>
</evidence>
<keyword evidence="4 18" id="KW-0813">Transport</keyword>
<evidence type="ECO:0000256" key="1">
    <source>
        <dbReference type="ARBA" id="ARBA00002566"/>
    </source>
</evidence>
<evidence type="ECO:0000259" key="20">
    <source>
        <dbReference type="PROSITE" id="PS51003"/>
    </source>
</evidence>
<evidence type="ECO:0000256" key="3">
    <source>
        <dbReference type="ARBA" id="ARBA00013531"/>
    </source>
</evidence>
<dbReference type="PIRSF" id="PIRSF038885">
    <property type="entry name" value="COB"/>
    <property type="match status" value="1"/>
</dbReference>
<keyword evidence="12 17" id="KW-0408">Iron</keyword>
<protein>
    <recommendedName>
        <fullName evidence="3 18">Cytochrome b</fullName>
    </recommendedName>
</protein>
<feature type="binding site" description="axial binding residue" evidence="17">
    <location>
        <position position="82"/>
    </location>
    <ligand>
        <name>heme b</name>
        <dbReference type="ChEBI" id="CHEBI:60344"/>
        <label>b562</label>
    </ligand>
    <ligandPart>
        <name>Fe</name>
        <dbReference type="ChEBI" id="CHEBI:18248"/>
    </ligandPart>
</feature>
<dbReference type="CTD" id="4519"/>
<keyword evidence="15 18" id="KW-0472">Membrane</keyword>
<keyword evidence="10 18" id="KW-0249">Electron transport</keyword>
<feature type="binding site" description="axial binding residue" evidence="17">
    <location>
        <position position="96"/>
    </location>
    <ligand>
        <name>heme b</name>
        <dbReference type="ChEBI" id="CHEBI:60344"/>
        <label>b566</label>
    </ligand>
    <ligandPart>
        <name>Fe</name>
        <dbReference type="ChEBI" id="CHEBI:18248"/>
    </ligandPart>
</feature>
<feature type="transmembrane region" description="Helical" evidence="18">
    <location>
        <begin position="76"/>
        <end position="97"/>
    </location>
</feature>
<dbReference type="PROSITE" id="PS51003">
    <property type="entry name" value="CYTB_CTER"/>
    <property type="match status" value="1"/>
</dbReference>
<dbReference type="SUPFAM" id="SSF81648">
    <property type="entry name" value="a domain/subunit of cytochrome bc1 complex (Ubiquinol-cytochrome c reductase)"/>
    <property type="match status" value="1"/>
</dbReference>
<evidence type="ECO:0000256" key="6">
    <source>
        <dbReference type="ARBA" id="ARBA00022660"/>
    </source>
</evidence>
<keyword evidence="13" id="KW-0830">Ubiquinone</keyword>
<organism evidence="21">
    <name type="scientific">Atrina pectinata</name>
    <name type="common">Comb pen shell</name>
    <name type="synonym">Pinna pectinata</name>
    <dbReference type="NCBI Taxonomy" id="49198"/>
    <lineage>
        <taxon>Eukaryota</taxon>
        <taxon>Metazoa</taxon>
        <taxon>Spiralia</taxon>
        <taxon>Lophotrochozoa</taxon>
        <taxon>Mollusca</taxon>
        <taxon>Bivalvia</taxon>
        <taxon>Autobranchia</taxon>
        <taxon>Pteriomorphia</taxon>
        <taxon>Pterioida</taxon>
        <taxon>Pinnoidea</taxon>
        <taxon>Pinnidae</taxon>
        <taxon>Atrina</taxon>
    </lineage>
</organism>
<feature type="binding site" evidence="16">
    <location>
        <position position="201"/>
    </location>
    <ligand>
        <name>a ubiquinone</name>
        <dbReference type="ChEBI" id="CHEBI:16389"/>
    </ligand>
</feature>
<evidence type="ECO:0000256" key="15">
    <source>
        <dbReference type="ARBA" id="ARBA00023136"/>
    </source>
</evidence>
<feature type="transmembrane region" description="Helical" evidence="18">
    <location>
        <begin position="109"/>
        <end position="133"/>
    </location>
</feature>
<comment type="subcellular location">
    <subcellularLocation>
        <location evidence="2">Mitochondrion inner membrane</location>
        <topology evidence="2">Multi-pass membrane protein</topology>
    </subcellularLocation>
</comment>
<feature type="domain" description="Cytochrome b/b6 C-terminal region profile" evidence="20">
    <location>
        <begin position="210"/>
        <end position="380"/>
    </location>
</feature>
<evidence type="ECO:0000256" key="12">
    <source>
        <dbReference type="ARBA" id="ARBA00023004"/>
    </source>
</evidence>
<comment type="cofactor">
    <cofactor evidence="17">
        <name>heme</name>
        <dbReference type="ChEBI" id="CHEBI:30413"/>
    </cofactor>
    <text evidence="17">Binds 2 heme groups non-covalently.</text>
</comment>
<dbReference type="SUPFAM" id="SSF81342">
    <property type="entry name" value="Transmembrane di-heme cytochromes"/>
    <property type="match status" value="1"/>
</dbReference>
<dbReference type="InterPro" id="IPR005798">
    <property type="entry name" value="Cyt_b/b6_C"/>
</dbReference>
<dbReference type="AlphaFoldDB" id="L0ET20"/>
<dbReference type="PANTHER" id="PTHR19271:SF16">
    <property type="entry name" value="CYTOCHROME B"/>
    <property type="match status" value="1"/>
</dbReference>
<dbReference type="GO" id="GO:0006122">
    <property type="term" value="P:mitochondrial electron transport, ubiquinol to cytochrome c"/>
    <property type="evidence" value="ECO:0007669"/>
    <property type="project" value="TreeGrafter"/>
</dbReference>
<comment type="similarity">
    <text evidence="18">Belongs to the cytochrome b family.</text>
</comment>
<keyword evidence="11 18" id="KW-1133">Transmembrane helix</keyword>
<dbReference type="PROSITE" id="PS51002">
    <property type="entry name" value="CYTB_NTER"/>
    <property type="match status" value="1"/>
</dbReference>
<evidence type="ECO:0000256" key="2">
    <source>
        <dbReference type="ARBA" id="ARBA00004448"/>
    </source>
</evidence>
<proteinExistence type="inferred from homology"/>
<dbReference type="GO" id="GO:0005743">
    <property type="term" value="C:mitochondrial inner membrane"/>
    <property type="evidence" value="ECO:0007669"/>
    <property type="project" value="UniProtKB-SubCell"/>
</dbReference>
<feature type="transmembrane region" description="Helical" evidence="18">
    <location>
        <begin position="229"/>
        <end position="246"/>
    </location>
</feature>
<keyword evidence="9" id="KW-0999">Mitochondrion inner membrane</keyword>
<dbReference type="CDD" id="cd00284">
    <property type="entry name" value="Cytochrome_b_N"/>
    <property type="match status" value="1"/>
</dbReference>
<sequence>MPLRKSNIVLKMVNGSVWELPCAPNLNMWWNFGSCLGLLLTSQIVTGMLLAIHYTPHEAMSFDSVSFIMRDVNYGWLIRSFHANGASMFFVCLYVHMGRGLYYSSYSSLLAVWNVGVCLYLMSMGIAFLGYVLPWGTMSFWGATVITNLFTVIPYVGMTIVHWMWGGYGVSGPTLKRFFVLHFFLPLAMVVVVGVHFLYLHEGGSNNPLGVSSDVLAVRFHPFYTSKDVVGLVIMYGVFSFLALGFPEALGNYLNNIPMDNLRTPQHIEPEWYFLYAYAILRSVPHKTVGILAMAMSFLMVAILPYIDNSNFRGLQYYPIGQLLFWIFVTNWALLGWIGSMPPKGVCYDYGQIFTVFHLLYFGLIVLVNRVWDSWIYAECR</sequence>
<keyword evidence="7 18" id="KW-0812">Transmembrane</keyword>
<dbReference type="InterPro" id="IPR016174">
    <property type="entry name" value="Di-haem_cyt_TM"/>
</dbReference>
<evidence type="ECO:0000259" key="19">
    <source>
        <dbReference type="PROSITE" id="PS51002"/>
    </source>
</evidence>
<feature type="transmembrane region" description="Helical" evidence="18">
    <location>
        <begin position="288"/>
        <end position="307"/>
    </location>
</feature>
<dbReference type="GeneID" id="14412062"/>